<dbReference type="Gene3D" id="3.30.470.30">
    <property type="entry name" value="DNA ligase/mRNA capping enzyme"/>
    <property type="match status" value="1"/>
</dbReference>
<dbReference type="Gene3D" id="2.40.50.140">
    <property type="entry name" value="Nucleic acid-binding proteins"/>
    <property type="match status" value="1"/>
</dbReference>
<feature type="binding site" evidence="11">
    <location>
        <position position="407"/>
    </location>
    <ligand>
        <name>Zn(2+)</name>
        <dbReference type="ChEBI" id="CHEBI:29105"/>
    </ligand>
</feature>
<evidence type="ECO:0000256" key="4">
    <source>
        <dbReference type="ARBA" id="ARBA00022723"/>
    </source>
</evidence>
<dbReference type="CDD" id="cd17748">
    <property type="entry name" value="BRCT_DNA_ligase_like"/>
    <property type="match status" value="1"/>
</dbReference>
<dbReference type="InterPro" id="IPR041663">
    <property type="entry name" value="DisA/LigA_HHH"/>
</dbReference>
<keyword evidence="3 11" id="KW-0235">DNA replication</keyword>
<dbReference type="Pfam" id="PF01653">
    <property type="entry name" value="DNA_ligase_aden"/>
    <property type="match status" value="1"/>
</dbReference>
<dbReference type="GO" id="GO:0003911">
    <property type="term" value="F:DNA ligase (NAD+) activity"/>
    <property type="evidence" value="ECO:0007669"/>
    <property type="project" value="UniProtKB-UniRule"/>
</dbReference>
<feature type="binding site" evidence="11">
    <location>
        <position position="410"/>
    </location>
    <ligand>
        <name>Zn(2+)</name>
        <dbReference type="ChEBI" id="CHEBI:29105"/>
    </ligand>
</feature>
<feature type="binding site" evidence="11">
    <location>
        <position position="172"/>
    </location>
    <ligand>
        <name>NAD(+)</name>
        <dbReference type="ChEBI" id="CHEBI:57540"/>
    </ligand>
</feature>
<dbReference type="InterPro" id="IPR013840">
    <property type="entry name" value="DNAligase_N"/>
</dbReference>
<evidence type="ECO:0000256" key="6">
    <source>
        <dbReference type="ARBA" id="ARBA00022833"/>
    </source>
</evidence>
<comment type="caution">
    <text evidence="11">Lacks conserved residue(s) required for the propagation of feature annotation.</text>
</comment>
<keyword evidence="11" id="KW-0464">Manganese</keyword>
<dbReference type="PROSITE" id="PS50172">
    <property type="entry name" value="BRCT"/>
    <property type="match status" value="1"/>
</dbReference>
<dbReference type="GO" id="GO:0006281">
    <property type="term" value="P:DNA repair"/>
    <property type="evidence" value="ECO:0007669"/>
    <property type="project" value="UniProtKB-KW"/>
</dbReference>
<evidence type="ECO:0000256" key="3">
    <source>
        <dbReference type="ARBA" id="ARBA00022705"/>
    </source>
</evidence>
<dbReference type="Gene3D" id="1.10.287.610">
    <property type="entry name" value="Helix hairpin bin"/>
    <property type="match status" value="1"/>
</dbReference>
<dbReference type="HAMAP" id="MF_01588">
    <property type="entry name" value="DNA_ligase_A"/>
    <property type="match status" value="1"/>
</dbReference>
<name>A0A6C2YV70_9BACT</name>
<evidence type="ECO:0000256" key="5">
    <source>
        <dbReference type="ARBA" id="ARBA00022763"/>
    </source>
</evidence>
<dbReference type="InParanoid" id="A0A6C2YV70"/>
<dbReference type="SUPFAM" id="SSF47781">
    <property type="entry name" value="RuvA domain 2-like"/>
    <property type="match status" value="1"/>
</dbReference>
<comment type="catalytic activity">
    <reaction evidence="10 11">
        <text>NAD(+) + (deoxyribonucleotide)n-3'-hydroxyl + 5'-phospho-(deoxyribonucleotide)m = (deoxyribonucleotide)n+m + AMP + beta-nicotinamide D-nucleotide.</text>
        <dbReference type="EC" id="6.5.1.2"/>
    </reaction>
</comment>
<feature type="binding site" evidence="11">
    <location>
        <position position="112"/>
    </location>
    <ligand>
        <name>NAD(+)</name>
        <dbReference type="ChEBI" id="CHEBI:57540"/>
    </ligand>
</feature>
<dbReference type="InterPro" id="IPR001679">
    <property type="entry name" value="DNA_ligase"/>
</dbReference>
<dbReference type="Pfam" id="PF00533">
    <property type="entry name" value="BRCT"/>
    <property type="match status" value="1"/>
</dbReference>
<keyword evidence="6 11" id="KW-0862">Zinc</keyword>
<feature type="region of interest" description="Disordered" evidence="12">
    <location>
        <begin position="676"/>
        <end position="719"/>
    </location>
</feature>
<feature type="binding site" evidence="11">
    <location>
        <position position="288"/>
    </location>
    <ligand>
        <name>NAD(+)</name>
        <dbReference type="ChEBI" id="CHEBI:57540"/>
    </ligand>
</feature>
<dbReference type="Pfam" id="PF03120">
    <property type="entry name" value="OB_DNA_ligase"/>
    <property type="match status" value="1"/>
</dbReference>
<evidence type="ECO:0000313" key="15">
    <source>
        <dbReference type="Proteomes" id="UP000464378"/>
    </source>
</evidence>
<keyword evidence="2 11" id="KW-0436">Ligase</keyword>
<dbReference type="Gene3D" id="1.10.150.20">
    <property type="entry name" value="5' to 3' exonuclease, C-terminal subdomain"/>
    <property type="match status" value="2"/>
</dbReference>
<evidence type="ECO:0000256" key="11">
    <source>
        <dbReference type="HAMAP-Rule" id="MF_01588"/>
    </source>
</evidence>
<dbReference type="PANTHER" id="PTHR23389">
    <property type="entry name" value="CHROMOSOME TRANSMISSION FIDELITY FACTOR 18"/>
    <property type="match status" value="1"/>
</dbReference>
<dbReference type="InterPro" id="IPR004150">
    <property type="entry name" value="NAD_DNA_ligase_OB"/>
</dbReference>
<dbReference type="EC" id="6.5.1.2" evidence="11"/>
<reference evidence="14" key="1">
    <citation type="submission" date="2019-04" db="EMBL/GenBank/DDBJ databases">
        <authorList>
            <consortium name="Science for Life Laboratories"/>
        </authorList>
    </citation>
    <scope>NUCLEOTIDE SEQUENCE</scope>
    <source>
        <strain evidence="14">MBLW1</strain>
    </source>
</reference>
<dbReference type="GO" id="GO:0006260">
    <property type="term" value="P:DNA replication"/>
    <property type="evidence" value="ECO:0007669"/>
    <property type="project" value="UniProtKB-KW"/>
</dbReference>
<feature type="active site" description="N6-AMP-lysine intermediate" evidence="11">
    <location>
        <position position="114"/>
    </location>
</feature>
<organism evidence="14">
    <name type="scientific">Tuwongella immobilis</name>
    <dbReference type="NCBI Taxonomy" id="692036"/>
    <lineage>
        <taxon>Bacteria</taxon>
        <taxon>Pseudomonadati</taxon>
        <taxon>Planctomycetota</taxon>
        <taxon>Planctomycetia</taxon>
        <taxon>Gemmatales</taxon>
        <taxon>Gemmataceae</taxon>
        <taxon>Tuwongella</taxon>
    </lineage>
</organism>
<evidence type="ECO:0000256" key="2">
    <source>
        <dbReference type="ARBA" id="ARBA00022598"/>
    </source>
</evidence>
<dbReference type="FunCoup" id="A0A6C2YV70">
    <property type="interactions" value="375"/>
</dbReference>
<evidence type="ECO:0000256" key="9">
    <source>
        <dbReference type="ARBA" id="ARBA00023204"/>
    </source>
</evidence>
<dbReference type="InterPro" id="IPR018239">
    <property type="entry name" value="DNA_ligase_AS"/>
</dbReference>
<gene>
    <name evidence="11" type="primary">ligA</name>
    <name evidence="14" type="ORF">GMBLW1_41300</name>
</gene>
<feature type="binding site" evidence="11">
    <location>
        <begin position="81"/>
        <end position="82"/>
    </location>
    <ligand>
        <name>NAD(+)</name>
        <dbReference type="ChEBI" id="CHEBI:57540"/>
    </ligand>
</feature>
<dbReference type="KEGG" id="tim:GMBLW1_41300"/>
<dbReference type="InterPro" id="IPR036420">
    <property type="entry name" value="BRCT_dom_sf"/>
</dbReference>
<dbReference type="InterPro" id="IPR013839">
    <property type="entry name" value="DNAligase_adenylation"/>
</dbReference>
<evidence type="ECO:0000256" key="7">
    <source>
        <dbReference type="ARBA" id="ARBA00022842"/>
    </source>
</evidence>
<feature type="compositionally biased region" description="Low complexity" evidence="12">
    <location>
        <begin position="676"/>
        <end position="689"/>
    </location>
</feature>
<dbReference type="Proteomes" id="UP000464378">
    <property type="component" value="Chromosome"/>
</dbReference>
<evidence type="ECO:0000259" key="13">
    <source>
        <dbReference type="PROSITE" id="PS50172"/>
    </source>
</evidence>
<feature type="binding site" evidence="11">
    <location>
        <position position="312"/>
    </location>
    <ligand>
        <name>NAD(+)</name>
        <dbReference type="ChEBI" id="CHEBI:57540"/>
    </ligand>
</feature>
<dbReference type="FunFam" id="3.30.470.30:FF:000001">
    <property type="entry name" value="DNA ligase"/>
    <property type="match status" value="1"/>
</dbReference>
<dbReference type="GO" id="GO:0003677">
    <property type="term" value="F:DNA binding"/>
    <property type="evidence" value="ECO:0007669"/>
    <property type="project" value="InterPro"/>
</dbReference>
<dbReference type="Pfam" id="PF14520">
    <property type="entry name" value="HHH_5"/>
    <property type="match status" value="1"/>
</dbReference>
<keyword evidence="9 11" id="KW-0234">DNA repair</keyword>
<dbReference type="SMART" id="SM00292">
    <property type="entry name" value="BRCT"/>
    <property type="match status" value="1"/>
</dbReference>
<dbReference type="InterPro" id="IPR003583">
    <property type="entry name" value="Hlx-hairpin-Hlx_DNA-bd_motif"/>
</dbReference>
<comment type="similarity">
    <text evidence="11">Belongs to the NAD-dependent DNA ligase family. LigA subfamily.</text>
</comment>
<dbReference type="EMBL" id="LR586016">
    <property type="protein sequence ID" value="VIP05063.1"/>
    <property type="molecule type" value="Genomic_DNA"/>
</dbReference>
<dbReference type="SUPFAM" id="SSF56091">
    <property type="entry name" value="DNA ligase/mRNA capping enzyme, catalytic domain"/>
    <property type="match status" value="1"/>
</dbReference>
<feature type="domain" description="BRCT" evidence="13">
    <location>
        <begin position="599"/>
        <end position="670"/>
    </location>
</feature>
<dbReference type="SMART" id="SM00532">
    <property type="entry name" value="LIGANc"/>
    <property type="match status" value="1"/>
</dbReference>
<keyword evidence="5 11" id="KW-0227">DNA damage</keyword>
<evidence type="ECO:0000313" key="14">
    <source>
        <dbReference type="EMBL" id="VIP05063.1"/>
    </source>
</evidence>
<keyword evidence="15" id="KW-1185">Reference proteome</keyword>
<comment type="function">
    <text evidence="1 11">DNA ligase that catalyzes the formation of phosphodiester linkages between 5'-phosphoryl and 3'-hydroxyl groups in double-stranded DNA using NAD as a coenzyme and as the energy source for the reaction. It is essential for DNA replication and repair of damaged DNA.</text>
</comment>
<dbReference type="SUPFAM" id="SSF52113">
    <property type="entry name" value="BRCT domain"/>
    <property type="match status" value="1"/>
</dbReference>
<dbReference type="InterPro" id="IPR001357">
    <property type="entry name" value="BRCT_dom"/>
</dbReference>
<dbReference type="SUPFAM" id="SSF50249">
    <property type="entry name" value="Nucleic acid-binding proteins"/>
    <property type="match status" value="1"/>
</dbReference>
<dbReference type="SMART" id="SM00278">
    <property type="entry name" value="HhH1"/>
    <property type="match status" value="3"/>
</dbReference>
<dbReference type="NCBIfam" id="TIGR00575">
    <property type="entry name" value="dnlj"/>
    <property type="match status" value="1"/>
</dbReference>
<comment type="cofactor">
    <cofactor evidence="11">
        <name>Mg(2+)</name>
        <dbReference type="ChEBI" id="CHEBI:18420"/>
    </cofactor>
    <cofactor evidence="11">
        <name>Mn(2+)</name>
        <dbReference type="ChEBI" id="CHEBI:29035"/>
    </cofactor>
</comment>
<dbReference type="InterPro" id="IPR010994">
    <property type="entry name" value="RuvA_2-like"/>
</dbReference>
<dbReference type="FunFam" id="1.10.287.610:FF:000002">
    <property type="entry name" value="DNA ligase"/>
    <property type="match status" value="1"/>
</dbReference>
<feature type="compositionally biased region" description="Low complexity" evidence="12">
    <location>
        <begin position="697"/>
        <end position="719"/>
    </location>
</feature>
<feature type="binding site" evidence="11">
    <location>
        <position position="135"/>
    </location>
    <ligand>
        <name>NAD(+)</name>
        <dbReference type="ChEBI" id="CHEBI:57540"/>
    </ligand>
</feature>
<dbReference type="PANTHER" id="PTHR23389:SF9">
    <property type="entry name" value="DNA LIGASE"/>
    <property type="match status" value="1"/>
</dbReference>
<dbReference type="GO" id="GO:0046872">
    <property type="term" value="F:metal ion binding"/>
    <property type="evidence" value="ECO:0007669"/>
    <property type="project" value="UniProtKB-KW"/>
</dbReference>
<evidence type="ECO:0000256" key="10">
    <source>
        <dbReference type="ARBA" id="ARBA00034005"/>
    </source>
</evidence>
<dbReference type="PIRSF" id="PIRSF001604">
    <property type="entry name" value="LigA"/>
    <property type="match status" value="1"/>
</dbReference>
<dbReference type="InterPro" id="IPR012340">
    <property type="entry name" value="NA-bd_OB-fold"/>
</dbReference>
<dbReference type="GO" id="GO:0005829">
    <property type="term" value="C:cytosol"/>
    <property type="evidence" value="ECO:0007669"/>
    <property type="project" value="TreeGrafter"/>
</dbReference>
<dbReference type="CDD" id="cd00114">
    <property type="entry name" value="LIGANc"/>
    <property type="match status" value="1"/>
</dbReference>
<keyword evidence="8 11" id="KW-0520">NAD</keyword>
<evidence type="ECO:0000256" key="8">
    <source>
        <dbReference type="ARBA" id="ARBA00023027"/>
    </source>
</evidence>
<dbReference type="Gene3D" id="3.40.50.10190">
    <property type="entry name" value="BRCT domain"/>
    <property type="match status" value="1"/>
</dbReference>
<sequence length="719" mass="79106">MTTPTDRVAELRRLVTYHNQRYYTDAAPEISDREFDALLRELTDLETAHPELQSPDSPTQRVGGAPIAGFVTVTHRVPMLSIDNTYNADELRDFDRGLKKLLPGEPIEYVVELKIDGVAMSLTYENGLLTVGATRGDGENGDDVTHNLRTVPDIPLRLTTDTPIPLFEARGEVYMTRAELVRINRERVAQGEKPYENPRNLSSGTLKLLDPKQCAKRRLSFFAYAVGAVEGMELNTHLETLEVLKSLGFAVNPHSQHCPTIEDVIACCDSWVERRHELPYDTDGMVVKVNDLNQRRRLGTTSKFPRWVRAYKFAAEQALTRLERIAVQVGRTGKLTPVGYFNPPVRLAGTTVSKCSVHNADYITEKDIRIGDMVVVEKAGEIIPQIVRVEASARTGSEQVYQFPQVCPMCGAPTQRDTGSPFYFCSAPRDQCIGQVKRALIQFARRDAMNIDGLGKALVDQLVDARLVRTIPDLYRLTLAPLLDLERMGEKSAQNLLDGIAASKDRGLARLLSGLSIPLVADSMAEQLAFDFQTMDTLLAATTEQLLQVEGVAEERARRIFDYFQEPDHREMIEELRELGVKMTQDARSKPAGAAGVDFTGKTFVVTGTMVQYSRDEIESLIKQFGGKTASSVSKKTDYLVAGEKAGSKLAKAQELGVAVLSEAAFQQLIAGSTIPASESSAVPASAIELGPDSEADSAPKSAPQSAPKASSEPRSLFE</sequence>
<dbReference type="NCBIfam" id="NF005932">
    <property type="entry name" value="PRK07956.1"/>
    <property type="match status" value="1"/>
</dbReference>
<proteinExistence type="inferred from homology"/>
<dbReference type="PROSITE" id="PS01055">
    <property type="entry name" value="DNA_LIGASE_N1"/>
    <property type="match status" value="1"/>
</dbReference>
<dbReference type="FunFam" id="1.10.150.20:FF:000007">
    <property type="entry name" value="DNA ligase"/>
    <property type="match status" value="1"/>
</dbReference>
<dbReference type="AlphaFoldDB" id="A0A6C2YV70"/>
<dbReference type="RefSeq" id="WP_162660066.1">
    <property type="nucleotide sequence ID" value="NZ_LR593887.1"/>
</dbReference>
<evidence type="ECO:0000256" key="12">
    <source>
        <dbReference type="SAM" id="MobiDB-lite"/>
    </source>
</evidence>
<dbReference type="Pfam" id="PF12826">
    <property type="entry name" value="HHH_2"/>
    <property type="match status" value="1"/>
</dbReference>
<dbReference type="EMBL" id="LR593887">
    <property type="protein sequence ID" value="VTS07482.1"/>
    <property type="molecule type" value="Genomic_DNA"/>
</dbReference>
<accession>A0A6C2YV70</accession>
<keyword evidence="4 11" id="KW-0479">Metal-binding</keyword>
<dbReference type="Gene3D" id="6.20.10.30">
    <property type="match status" value="1"/>
</dbReference>
<keyword evidence="7 11" id="KW-0460">Magnesium</keyword>
<feature type="binding site" evidence="11">
    <location>
        <position position="432"/>
    </location>
    <ligand>
        <name>Zn(2+)</name>
        <dbReference type="ChEBI" id="CHEBI:29105"/>
    </ligand>
</feature>
<feature type="binding site" evidence="11">
    <location>
        <begin position="32"/>
        <end position="36"/>
    </location>
    <ligand>
        <name>NAD(+)</name>
        <dbReference type="ChEBI" id="CHEBI:57540"/>
    </ligand>
</feature>
<protein>
    <recommendedName>
        <fullName evidence="11">DNA ligase</fullName>
        <ecNumber evidence="11">6.5.1.2</ecNumber>
    </recommendedName>
    <alternativeName>
        <fullName evidence="11">Polydeoxyribonucleotide synthase [NAD(+)]</fullName>
    </alternativeName>
</protein>
<evidence type="ECO:0000256" key="1">
    <source>
        <dbReference type="ARBA" id="ARBA00004067"/>
    </source>
</evidence>